<accession>A0AAV1SZZ6</accession>
<proteinExistence type="predicted"/>
<dbReference type="EMBL" id="CAKLBY020000004">
    <property type="protein sequence ID" value="CAK7894867.1"/>
    <property type="molecule type" value="Genomic_DNA"/>
</dbReference>
<evidence type="ECO:0000313" key="1">
    <source>
        <dbReference type="EMBL" id="CAK7894867.1"/>
    </source>
</evidence>
<evidence type="ECO:0000313" key="2">
    <source>
        <dbReference type="Proteomes" id="UP001162060"/>
    </source>
</evidence>
<dbReference type="Proteomes" id="UP001162060">
    <property type="component" value="Unassembled WGS sequence"/>
</dbReference>
<name>A0AAV1SZZ6_9STRA</name>
<dbReference type="AlphaFoldDB" id="A0AAV1SZZ6"/>
<reference evidence="1" key="1">
    <citation type="submission" date="2024-01" db="EMBL/GenBank/DDBJ databases">
        <authorList>
            <person name="Webb A."/>
        </authorList>
    </citation>
    <scope>NUCLEOTIDE SEQUENCE</scope>
    <source>
        <strain evidence="1">Pm1</strain>
    </source>
</reference>
<comment type="caution">
    <text evidence="1">The sequence shown here is derived from an EMBL/GenBank/DDBJ whole genome shotgun (WGS) entry which is preliminary data.</text>
</comment>
<protein>
    <submittedName>
        <fullName evidence="1">Uncharacterized protein</fullName>
    </submittedName>
</protein>
<organism evidence="1 2">
    <name type="scientific">Peronospora matthiolae</name>
    <dbReference type="NCBI Taxonomy" id="2874970"/>
    <lineage>
        <taxon>Eukaryota</taxon>
        <taxon>Sar</taxon>
        <taxon>Stramenopiles</taxon>
        <taxon>Oomycota</taxon>
        <taxon>Peronosporomycetes</taxon>
        <taxon>Peronosporales</taxon>
        <taxon>Peronosporaceae</taxon>
        <taxon>Peronospora</taxon>
    </lineage>
</organism>
<sequence length="121" mass="14259">MIDVSTQVPLLPLKSPVQASQDLTCSLKFKYTKSDFWYKVMDTRCLRQNHRKQICSVLLIRTFLSMVATSGCFTKLIKDQVELNERHYKDPSHCELQAFLSHYLLHKCTLYPWFDRLETTP</sequence>
<gene>
    <name evidence="1" type="ORF">PM001_LOCUS904</name>
</gene>